<feature type="repeat" description="ANK" evidence="3">
    <location>
        <begin position="253"/>
        <end position="285"/>
    </location>
</feature>
<proteinExistence type="predicted"/>
<dbReference type="RefSeq" id="XP_011407711.1">
    <property type="nucleotide sequence ID" value="XM_011409409.1"/>
</dbReference>
<dbReference type="PANTHER" id="PTHR24198">
    <property type="entry name" value="ANKYRIN REPEAT AND PROTEIN KINASE DOMAIN-CONTAINING PROTEIN"/>
    <property type="match status" value="1"/>
</dbReference>
<dbReference type="Proteomes" id="UP000007879">
    <property type="component" value="Unassembled WGS sequence"/>
</dbReference>
<dbReference type="SMART" id="SM00248">
    <property type="entry name" value="ANK"/>
    <property type="match status" value="2"/>
</dbReference>
<accession>A0AAN0IQW6</accession>
<dbReference type="KEGG" id="aqu:105314955"/>
<dbReference type="PROSITE" id="PS50297">
    <property type="entry name" value="ANK_REP_REGION"/>
    <property type="match status" value="2"/>
</dbReference>
<keyword evidence="2 3" id="KW-0040">ANK repeat</keyword>
<dbReference type="AlphaFoldDB" id="A0AAN0IQW6"/>
<evidence type="ECO:0000256" key="3">
    <source>
        <dbReference type="PROSITE-ProRule" id="PRU00023"/>
    </source>
</evidence>
<reference evidence="6" key="1">
    <citation type="journal article" date="2010" name="Nature">
        <title>The Amphimedon queenslandica genome and the evolution of animal complexity.</title>
        <authorList>
            <person name="Srivastava M."/>
            <person name="Simakov O."/>
            <person name="Chapman J."/>
            <person name="Fahey B."/>
            <person name="Gauthier M.E."/>
            <person name="Mitros T."/>
            <person name="Richards G.S."/>
            <person name="Conaco C."/>
            <person name="Dacre M."/>
            <person name="Hellsten U."/>
            <person name="Larroux C."/>
            <person name="Putnam N.H."/>
            <person name="Stanke M."/>
            <person name="Adamska M."/>
            <person name="Darling A."/>
            <person name="Degnan S.M."/>
            <person name="Oakley T.H."/>
            <person name="Plachetzki D.C."/>
            <person name="Zhai Y."/>
            <person name="Adamski M."/>
            <person name="Calcino A."/>
            <person name="Cummins S.F."/>
            <person name="Goodstein D.M."/>
            <person name="Harris C."/>
            <person name="Jackson D.J."/>
            <person name="Leys S.P."/>
            <person name="Shu S."/>
            <person name="Woodcroft B.J."/>
            <person name="Vervoort M."/>
            <person name="Kosik K.S."/>
            <person name="Manning G."/>
            <person name="Degnan B.M."/>
            <person name="Rokhsar D.S."/>
        </authorList>
    </citation>
    <scope>NUCLEOTIDE SEQUENCE [LARGE SCALE GENOMIC DNA]</scope>
</reference>
<reference evidence="5" key="2">
    <citation type="submission" date="2024-06" db="UniProtKB">
        <authorList>
            <consortium name="EnsemblMetazoa"/>
        </authorList>
    </citation>
    <scope>IDENTIFICATION</scope>
</reference>
<dbReference type="CDD" id="cd01670">
    <property type="entry name" value="Death"/>
    <property type="match status" value="1"/>
</dbReference>
<dbReference type="PROSITE" id="PS50088">
    <property type="entry name" value="ANK_REPEAT"/>
    <property type="match status" value="2"/>
</dbReference>
<dbReference type="PANTHER" id="PTHR24198:SF165">
    <property type="entry name" value="ANKYRIN REPEAT-CONTAINING PROTEIN-RELATED"/>
    <property type="match status" value="1"/>
</dbReference>
<dbReference type="Gene3D" id="1.25.40.20">
    <property type="entry name" value="Ankyrin repeat-containing domain"/>
    <property type="match status" value="1"/>
</dbReference>
<sequence>MIDERPDIFLLLQWLEPLVDWKPFGLGLPGITHSDILKIEAENKKIDEQKSALYSKWLKMAPTATWADVINALSNNKENTLVQDIRRNLQKIAPRSARSHCDITTRRSSQAEVMFKTAEDEKEILDTLFALNKEFSLLMMHARLGLGKKTEKDPKILHKLTIWLETYMHWNEFEKLANISSDEAFKIIHPFYDFIDCSLIVEMSEIFLQDLKFGDDELSIVSELKKHKEKADKLRFSANEQVDLNVQRNSGGNAFKPFMSACQNGHIQIVKLLLKERVDLNVQNRKGHTALMVASSKGHYEVVKLLLEWEADPTINSNEGHTAISLSKDSEISKLIYNYMYKKGNVKLEEDAASVTE</sequence>
<evidence type="ECO:0000259" key="4">
    <source>
        <dbReference type="PROSITE" id="PS50017"/>
    </source>
</evidence>
<dbReference type="PROSITE" id="PS50017">
    <property type="entry name" value="DEATH_DOMAIN"/>
    <property type="match status" value="1"/>
</dbReference>
<dbReference type="InterPro" id="IPR036770">
    <property type="entry name" value="Ankyrin_rpt-contain_sf"/>
</dbReference>
<evidence type="ECO:0000313" key="5">
    <source>
        <dbReference type="EnsemblMetazoa" id="XP_011407711.1"/>
    </source>
</evidence>
<dbReference type="InterPro" id="IPR000488">
    <property type="entry name" value="Death_dom"/>
</dbReference>
<protein>
    <recommendedName>
        <fullName evidence="4">Death domain-containing protein</fullName>
    </recommendedName>
</protein>
<dbReference type="EnsemblMetazoa" id="XM_011409409.1">
    <property type="protein sequence ID" value="XP_011407711.1"/>
    <property type="gene ID" value="LOC105314955"/>
</dbReference>
<dbReference type="InterPro" id="IPR002110">
    <property type="entry name" value="Ankyrin_rpt"/>
</dbReference>
<dbReference type="Pfam" id="PF12796">
    <property type="entry name" value="Ank_2"/>
    <property type="match status" value="1"/>
</dbReference>
<dbReference type="InterPro" id="IPR011029">
    <property type="entry name" value="DEATH-like_dom_sf"/>
</dbReference>
<dbReference type="GO" id="GO:0007165">
    <property type="term" value="P:signal transduction"/>
    <property type="evidence" value="ECO:0007669"/>
    <property type="project" value="InterPro"/>
</dbReference>
<evidence type="ECO:0000313" key="6">
    <source>
        <dbReference type="Proteomes" id="UP000007879"/>
    </source>
</evidence>
<dbReference type="GeneID" id="105314955"/>
<name>A0AAN0IQW6_AMPQE</name>
<evidence type="ECO:0000256" key="2">
    <source>
        <dbReference type="ARBA" id="ARBA00023043"/>
    </source>
</evidence>
<feature type="repeat" description="ANK" evidence="3">
    <location>
        <begin position="286"/>
        <end position="318"/>
    </location>
</feature>
<dbReference type="SUPFAM" id="SSF48403">
    <property type="entry name" value="Ankyrin repeat"/>
    <property type="match status" value="1"/>
</dbReference>
<organism evidence="5 6">
    <name type="scientific">Amphimedon queenslandica</name>
    <name type="common">Sponge</name>
    <dbReference type="NCBI Taxonomy" id="400682"/>
    <lineage>
        <taxon>Eukaryota</taxon>
        <taxon>Metazoa</taxon>
        <taxon>Porifera</taxon>
        <taxon>Demospongiae</taxon>
        <taxon>Heteroscleromorpha</taxon>
        <taxon>Haplosclerida</taxon>
        <taxon>Niphatidae</taxon>
        <taxon>Amphimedon</taxon>
    </lineage>
</organism>
<keyword evidence="1" id="KW-0677">Repeat</keyword>
<evidence type="ECO:0000256" key="1">
    <source>
        <dbReference type="ARBA" id="ARBA00022737"/>
    </source>
</evidence>
<keyword evidence="6" id="KW-1185">Reference proteome</keyword>
<dbReference type="Gene3D" id="1.10.533.10">
    <property type="entry name" value="Death Domain, Fas"/>
    <property type="match status" value="1"/>
</dbReference>
<feature type="domain" description="Death" evidence="4">
    <location>
        <begin position="30"/>
        <end position="89"/>
    </location>
</feature>